<evidence type="ECO:0000256" key="7">
    <source>
        <dbReference type="SAM" id="Phobius"/>
    </source>
</evidence>
<dbReference type="SUPFAM" id="SSF103473">
    <property type="entry name" value="MFS general substrate transporter"/>
    <property type="match status" value="1"/>
</dbReference>
<dbReference type="Proteomes" id="UP001521150">
    <property type="component" value="Unassembled WGS sequence"/>
</dbReference>
<comment type="subcellular location">
    <subcellularLocation>
        <location evidence="1">Cell membrane</location>
        <topology evidence="1">Multi-pass membrane protein</topology>
    </subcellularLocation>
</comment>
<protein>
    <submittedName>
        <fullName evidence="9">MFS transporter</fullName>
    </submittedName>
</protein>
<evidence type="ECO:0000256" key="3">
    <source>
        <dbReference type="ARBA" id="ARBA00022475"/>
    </source>
</evidence>
<evidence type="ECO:0000256" key="2">
    <source>
        <dbReference type="ARBA" id="ARBA00022448"/>
    </source>
</evidence>
<dbReference type="InterPro" id="IPR036259">
    <property type="entry name" value="MFS_trans_sf"/>
</dbReference>
<dbReference type="Gene3D" id="1.20.1250.20">
    <property type="entry name" value="MFS general substrate transporter like domains"/>
    <property type="match status" value="1"/>
</dbReference>
<feature type="domain" description="Major facilitator superfamily (MFS) profile" evidence="8">
    <location>
        <begin position="207"/>
        <end position="394"/>
    </location>
</feature>
<feature type="transmembrane region" description="Helical" evidence="7">
    <location>
        <begin position="12"/>
        <end position="32"/>
    </location>
</feature>
<dbReference type="InterPro" id="IPR010290">
    <property type="entry name" value="TM_effector"/>
</dbReference>
<dbReference type="RefSeq" id="WP_233726732.1">
    <property type="nucleotide sequence ID" value="NZ_JAJVCN010000002.1"/>
</dbReference>
<evidence type="ECO:0000256" key="4">
    <source>
        <dbReference type="ARBA" id="ARBA00022692"/>
    </source>
</evidence>
<dbReference type="Pfam" id="PF05977">
    <property type="entry name" value="MFS_3"/>
    <property type="match status" value="1"/>
</dbReference>
<accession>A0ABS8ZB93</accession>
<evidence type="ECO:0000256" key="6">
    <source>
        <dbReference type="ARBA" id="ARBA00023136"/>
    </source>
</evidence>
<evidence type="ECO:0000313" key="9">
    <source>
        <dbReference type="EMBL" id="MCE7005134.1"/>
    </source>
</evidence>
<sequence length="394" mass="42100">MGFGRFWAADTVSLVGSYVTTVALPALAVLTLQASQTEVGLVSAARWLPYLLFGLVAGVLVDRYRRRPLLVGTDLARAVLLALVPLLHVVGLLTIPVLIGIVFVFGALSLVYDAAHQSFLPSLVPADRLTWANARLEQTNAVAQTAGQAAAGWLVKVIGAPLAFLLDAISYLVSGLLLASIEAREQVTQRKPEVREGLLWVYRHETLAPLAITSHVWFLFNSMVATLFPFLVLRTLGFSEFVLGITFAVGGIGGLLGASLSTRAEMRLGTGRAIIVGRWLTPVGYLAIPFATNETTGVILLCVAQFVFGLSIGLDSPIEMTYRQTITPDHLQGRMNATMRSVNRGMIVIGAPLGGMLADALSLRAALWIAIAGLGVQAAAVTATRFRHARLPIP</sequence>
<feature type="transmembrane region" description="Helical" evidence="7">
    <location>
        <begin position="44"/>
        <end position="61"/>
    </location>
</feature>
<name>A0ABS8ZB93_9PSEU</name>
<dbReference type="EMBL" id="JAJVCN010000002">
    <property type="protein sequence ID" value="MCE7005134.1"/>
    <property type="molecule type" value="Genomic_DNA"/>
</dbReference>
<keyword evidence="6 7" id="KW-0472">Membrane</keyword>
<reference evidence="9 10" key="1">
    <citation type="submission" date="2021-12" db="EMBL/GenBank/DDBJ databases">
        <title>Genome sequence of Kibdelosporangium philippinense ATCC 49844.</title>
        <authorList>
            <person name="Fedorov E.A."/>
            <person name="Omeragic M."/>
            <person name="Shalygina K.F."/>
            <person name="Maclea K.S."/>
        </authorList>
    </citation>
    <scope>NUCLEOTIDE SEQUENCE [LARGE SCALE GENOMIC DNA]</scope>
    <source>
        <strain evidence="9 10">ATCC 49844</strain>
    </source>
</reference>
<feature type="transmembrane region" description="Helical" evidence="7">
    <location>
        <begin position="162"/>
        <end position="181"/>
    </location>
</feature>
<feature type="transmembrane region" description="Helical" evidence="7">
    <location>
        <begin position="273"/>
        <end position="291"/>
    </location>
</feature>
<keyword evidence="10" id="KW-1185">Reference proteome</keyword>
<dbReference type="PANTHER" id="PTHR23513:SF6">
    <property type="entry name" value="MAJOR FACILITATOR SUPERFAMILY ASSOCIATED DOMAIN-CONTAINING PROTEIN"/>
    <property type="match status" value="1"/>
</dbReference>
<feature type="transmembrane region" description="Helical" evidence="7">
    <location>
        <begin position="216"/>
        <end position="235"/>
    </location>
</feature>
<dbReference type="CDD" id="cd06173">
    <property type="entry name" value="MFS_MefA_like"/>
    <property type="match status" value="1"/>
</dbReference>
<evidence type="ECO:0000256" key="1">
    <source>
        <dbReference type="ARBA" id="ARBA00004651"/>
    </source>
</evidence>
<evidence type="ECO:0000256" key="5">
    <source>
        <dbReference type="ARBA" id="ARBA00022989"/>
    </source>
</evidence>
<proteinExistence type="predicted"/>
<keyword evidence="3" id="KW-1003">Cell membrane</keyword>
<dbReference type="PANTHER" id="PTHR23513">
    <property type="entry name" value="INTEGRAL MEMBRANE EFFLUX PROTEIN-RELATED"/>
    <property type="match status" value="1"/>
</dbReference>
<feature type="transmembrane region" description="Helical" evidence="7">
    <location>
        <begin position="241"/>
        <end position="261"/>
    </location>
</feature>
<evidence type="ECO:0000313" key="10">
    <source>
        <dbReference type="Proteomes" id="UP001521150"/>
    </source>
</evidence>
<keyword evidence="4 7" id="KW-0812">Transmembrane</keyword>
<feature type="transmembrane region" description="Helical" evidence="7">
    <location>
        <begin position="367"/>
        <end position="386"/>
    </location>
</feature>
<dbReference type="PROSITE" id="PS50850">
    <property type="entry name" value="MFS"/>
    <property type="match status" value="1"/>
</dbReference>
<feature type="transmembrane region" description="Helical" evidence="7">
    <location>
        <begin position="342"/>
        <end position="361"/>
    </location>
</feature>
<organism evidence="9 10">
    <name type="scientific">Kibdelosporangium philippinense</name>
    <dbReference type="NCBI Taxonomy" id="211113"/>
    <lineage>
        <taxon>Bacteria</taxon>
        <taxon>Bacillati</taxon>
        <taxon>Actinomycetota</taxon>
        <taxon>Actinomycetes</taxon>
        <taxon>Pseudonocardiales</taxon>
        <taxon>Pseudonocardiaceae</taxon>
        <taxon>Kibdelosporangium</taxon>
    </lineage>
</organism>
<dbReference type="InterPro" id="IPR020846">
    <property type="entry name" value="MFS_dom"/>
</dbReference>
<gene>
    <name evidence="9" type="ORF">LWC34_20215</name>
</gene>
<feature type="transmembrane region" description="Helical" evidence="7">
    <location>
        <begin position="82"/>
        <end position="112"/>
    </location>
</feature>
<keyword evidence="5 7" id="KW-1133">Transmembrane helix</keyword>
<comment type="caution">
    <text evidence="9">The sequence shown here is derived from an EMBL/GenBank/DDBJ whole genome shotgun (WGS) entry which is preliminary data.</text>
</comment>
<feature type="transmembrane region" description="Helical" evidence="7">
    <location>
        <begin position="297"/>
        <end position="314"/>
    </location>
</feature>
<evidence type="ECO:0000259" key="8">
    <source>
        <dbReference type="PROSITE" id="PS50850"/>
    </source>
</evidence>
<keyword evidence="2" id="KW-0813">Transport</keyword>